<evidence type="ECO:0000256" key="4">
    <source>
        <dbReference type="ARBA" id="ARBA00022692"/>
    </source>
</evidence>
<keyword evidence="2" id="KW-1003">Cell membrane</keyword>
<feature type="transmembrane region" description="Helical" evidence="7">
    <location>
        <begin position="366"/>
        <end position="390"/>
    </location>
</feature>
<organism evidence="9 10">
    <name type="scientific">Pseudooceanicola algae</name>
    <dbReference type="NCBI Taxonomy" id="1537215"/>
    <lineage>
        <taxon>Bacteria</taxon>
        <taxon>Pseudomonadati</taxon>
        <taxon>Pseudomonadota</taxon>
        <taxon>Alphaproteobacteria</taxon>
        <taxon>Rhodobacterales</taxon>
        <taxon>Paracoccaceae</taxon>
        <taxon>Pseudooceanicola</taxon>
    </lineage>
</organism>
<dbReference type="Proteomes" id="UP000283786">
    <property type="component" value="Chromosome"/>
</dbReference>
<evidence type="ECO:0000256" key="3">
    <source>
        <dbReference type="ARBA" id="ARBA00022519"/>
    </source>
</evidence>
<feature type="transmembrane region" description="Helical" evidence="7">
    <location>
        <begin position="282"/>
        <end position="307"/>
    </location>
</feature>
<feature type="transmembrane region" description="Helical" evidence="7">
    <location>
        <begin position="174"/>
        <end position="198"/>
    </location>
</feature>
<keyword evidence="10" id="KW-1185">Reference proteome</keyword>
<dbReference type="NCBIfam" id="TIGR00786">
    <property type="entry name" value="dctM"/>
    <property type="match status" value="1"/>
</dbReference>
<feature type="transmembrane region" description="Helical" evidence="7">
    <location>
        <begin position="6"/>
        <end position="39"/>
    </location>
</feature>
<evidence type="ECO:0000313" key="9">
    <source>
        <dbReference type="EMBL" id="QPM90914.1"/>
    </source>
</evidence>
<dbReference type="PANTHER" id="PTHR33362:SF5">
    <property type="entry name" value="C4-DICARBOXYLATE TRAP TRANSPORTER LARGE PERMEASE PROTEIN DCTM"/>
    <property type="match status" value="1"/>
</dbReference>
<feature type="transmembrane region" description="Helical" evidence="7">
    <location>
        <begin position="110"/>
        <end position="130"/>
    </location>
</feature>
<dbReference type="PANTHER" id="PTHR33362">
    <property type="entry name" value="SIALIC ACID TRAP TRANSPORTER PERMEASE PROTEIN SIAT-RELATED"/>
    <property type="match status" value="1"/>
</dbReference>
<evidence type="ECO:0000256" key="6">
    <source>
        <dbReference type="ARBA" id="ARBA00023136"/>
    </source>
</evidence>
<name>A0A418SL63_9RHOB</name>
<accession>A0A418SL63</accession>
<dbReference type="RefSeq" id="WP_331274404.1">
    <property type="nucleotide sequence ID" value="NZ_CP060436.1"/>
</dbReference>
<comment type="similarity">
    <text evidence="7">Belongs to the TRAP transporter large permease family.</text>
</comment>
<feature type="transmembrane region" description="Helical" evidence="7">
    <location>
        <begin position="142"/>
        <end position="168"/>
    </location>
</feature>
<comment type="subunit">
    <text evidence="7">The complex comprises the extracytoplasmic solute receptor protein and the two transmembrane proteins.</text>
</comment>
<dbReference type="PIRSF" id="PIRSF006066">
    <property type="entry name" value="HI0050"/>
    <property type="match status" value="1"/>
</dbReference>
<reference evidence="9 10" key="1">
    <citation type="submission" date="2020-08" db="EMBL/GenBank/DDBJ databases">
        <title>Genome sequence of Rhodobacteraceae bacterium Lw-13e.</title>
        <authorList>
            <person name="Poehlein A."/>
            <person name="Wolter L."/>
            <person name="Daniel R."/>
            <person name="Brinkhoff T."/>
        </authorList>
    </citation>
    <scope>NUCLEOTIDE SEQUENCE [LARGE SCALE GENOMIC DNA]</scope>
    <source>
        <strain evidence="9 10">Lw-13e</strain>
    </source>
</reference>
<protein>
    <recommendedName>
        <fullName evidence="7">TRAP transporter large permease protein</fullName>
    </recommendedName>
</protein>
<evidence type="ECO:0000313" key="10">
    <source>
        <dbReference type="Proteomes" id="UP000283786"/>
    </source>
</evidence>
<comment type="subcellular location">
    <subcellularLocation>
        <location evidence="1 7">Cell inner membrane</location>
        <topology evidence="1 7">Multi-pass membrane protein</topology>
    </subcellularLocation>
</comment>
<dbReference type="AlphaFoldDB" id="A0A418SL63"/>
<dbReference type="Pfam" id="PF06808">
    <property type="entry name" value="DctM"/>
    <property type="match status" value="1"/>
</dbReference>
<keyword evidence="6 7" id="KW-0472">Membrane</keyword>
<feature type="transmembrane region" description="Helical" evidence="7">
    <location>
        <begin position="253"/>
        <end position="270"/>
    </location>
</feature>
<comment type="caution">
    <text evidence="7">Lacks conserved residue(s) required for the propagation of feature annotation.</text>
</comment>
<dbReference type="InterPro" id="IPR004681">
    <property type="entry name" value="TRAP_DctM"/>
</dbReference>
<feature type="transmembrane region" description="Helical" evidence="7">
    <location>
        <begin position="51"/>
        <end position="77"/>
    </location>
</feature>
<feature type="transmembrane region" description="Helical" evidence="7">
    <location>
        <begin position="228"/>
        <end position="247"/>
    </location>
</feature>
<dbReference type="GO" id="GO:0022857">
    <property type="term" value="F:transmembrane transporter activity"/>
    <property type="evidence" value="ECO:0007669"/>
    <property type="project" value="UniProtKB-UniRule"/>
</dbReference>
<evidence type="ECO:0000256" key="2">
    <source>
        <dbReference type="ARBA" id="ARBA00022475"/>
    </source>
</evidence>
<keyword evidence="7" id="KW-0813">Transport</keyword>
<comment type="function">
    <text evidence="7">Part of the tripartite ATP-independent periplasmic (TRAP) transport system.</text>
</comment>
<dbReference type="InterPro" id="IPR010656">
    <property type="entry name" value="DctM"/>
</dbReference>
<dbReference type="GO" id="GO:0005886">
    <property type="term" value="C:plasma membrane"/>
    <property type="evidence" value="ECO:0007669"/>
    <property type="project" value="UniProtKB-SubCell"/>
</dbReference>
<feature type="domain" description="TRAP C4-dicarboxylate transport system permease DctM subunit" evidence="8">
    <location>
        <begin position="13"/>
        <end position="427"/>
    </location>
</feature>
<sequence length="437" mass="46152">MMDWTLSIAILIGGLLLSMGIGLPVALGFFFINILGVFLFMGGARGIDQMIANATIAVSTYSLAPVPLFLVMGALFFHSGLARRVLDAIDVLIGRLPARLSYLTVTSGTVFAALSGSSLANTGMLGTLMVPEMMKRGYKKHMAIGPILGSGGLAVIIPPSALAVLFGSLARIDIGGLLVAGLLPGLILALLYAALIFVQAKWDPEAAPSYDYEPKPLGERLFIFARDILPMAVIIFSVVGSILTGIATPTESGALGIMAVAILALLFKALDLKAVTTAISDAARVTGMTFLLITASSTFAQLLAFSGASSGMVRWATSLDMGPTQTLLVMALILLVLGMFMDQISMMLITLPIFVPLAISLQFDMVWWGLIMLLMLEVSFTTPPFGLLLFVMYGVSPPGTTLPEVARAALPYIACVFLLIALVITFPILATLIPSLM</sequence>
<gene>
    <name evidence="9" type="primary">dctM_6</name>
    <name evidence="9" type="ORF">PSAL_021560</name>
</gene>
<proteinExistence type="inferred from homology"/>
<evidence type="ECO:0000256" key="7">
    <source>
        <dbReference type="RuleBase" id="RU369079"/>
    </source>
</evidence>
<evidence type="ECO:0000256" key="1">
    <source>
        <dbReference type="ARBA" id="ARBA00004429"/>
    </source>
</evidence>
<keyword evidence="3 7" id="KW-0997">Cell inner membrane</keyword>
<dbReference type="KEGG" id="palw:PSAL_021560"/>
<feature type="transmembrane region" description="Helical" evidence="7">
    <location>
        <begin position="410"/>
        <end position="433"/>
    </location>
</feature>
<dbReference type="EMBL" id="CP060436">
    <property type="protein sequence ID" value="QPM90914.1"/>
    <property type="molecule type" value="Genomic_DNA"/>
</dbReference>
<evidence type="ECO:0000256" key="5">
    <source>
        <dbReference type="ARBA" id="ARBA00022989"/>
    </source>
</evidence>
<evidence type="ECO:0000259" key="8">
    <source>
        <dbReference type="Pfam" id="PF06808"/>
    </source>
</evidence>
<keyword evidence="4 7" id="KW-0812">Transmembrane</keyword>
<keyword evidence="5 7" id="KW-1133">Transmembrane helix</keyword>